<evidence type="ECO:0000313" key="2">
    <source>
        <dbReference type="EMBL" id="MFK4271372.1"/>
    </source>
</evidence>
<evidence type="ECO:0000313" key="3">
    <source>
        <dbReference type="Proteomes" id="UP001620295"/>
    </source>
</evidence>
<feature type="signal peptide" evidence="1">
    <location>
        <begin position="1"/>
        <end position="26"/>
    </location>
</feature>
<evidence type="ECO:0000256" key="1">
    <source>
        <dbReference type="SAM" id="SignalP"/>
    </source>
</evidence>
<feature type="chain" id="PRO_5045931263" description="Secreted protein" evidence="1">
    <location>
        <begin position="27"/>
        <end position="122"/>
    </location>
</feature>
<sequence>MRKKSLLAAVASVGLLTALSSASAHAAAPAPTSAASALACGNWSVANDWGFASGTNCNGTLVDGTVTDNNADGRCPYVRGYKLSGAYDDSDWAGPKGDSSPVRVNATESDPFVRFSLRAIYC</sequence>
<keyword evidence="1" id="KW-0732">Signal</keyword>
<organism evidence="2 3">
    <name type="scientific">Streptomyces milbemycinicus</name>
    <dbReference type="NCBI Taxonomy" id="476552"/>
    <lineage>
        <taxon>Bacteria</taxon>
        <taxon>Bacillati</taxon>
        <taxon>Actinomycetota</taxon>
        <taxon>Actinomycetes</taxon>
        <taxon>Kitasatosporales</taxon>
        <taxon>Streptomycetaceae</taxon>
        <taxon>Streptomyces</taxon>
    </lineage>
</organism>
<evidence type="ECO:0008006" key="4">
    <source>
        <dbReference type="Google" id="ProtNLM"/>
    </source>
</evidence>
<gene>
    <name evidence="2" type="ORF">ACI2L5_41630</name>
</gene>
<accession>A0ABW8LZM0</accession>
<dbReference type="EMBL" id="JBJDQH010000018">
    <property type="protein sequence ID" value="MFK4271372.1"/>
    <property type="molecule type" value="Genomic_DNA"/>
</dbReference>
<proteinExistence type="predicted"/>
<dbReference type="RefSeq" id="WP_358647419.1">
    <property type="nucleotide sequence ID" value="NZ_JBFAEV010000065.1"/>
</dbReference>
<keyword evidence="3" id="KW-1185">Reference proteome</keyword>
<reference evidence="2 3" key="1">
    <citation type="submission" date="2024-11" db="EMBL/GenBank/DDBJ databases">
        <title>The Natural Products Discovery Center: Release of the First 8490 Sequenced Strains for Exploring Actinobacteria Biosynthetic Diversity.</title>
        <authorList>
            <person name="Kalkreuter E."/>
            <person name="Kautsar S.A."/>
            <person name="Yang D."/>
            <person name="Bader C.D."/>
            <person name="Teijaro C.N."/>
            <person name="Fluegel L."/>
            <person name="Davis C.M."/>
            <person name="Simpson J.R."/>
            <person name="Lauterbach L."/>
            <person name="Steele A.D."/>
            <person name="Gui C."/>
            <person name="Meng S."/>
            <person name="Li G."/>
            <person name="Viehrig K."/>
            <person name="Ye F."/>
            <person name="Su P."/>
            <person name="Kiefer A.F."/>
            <person name="Nichols A."/>
            <person name="Cepeda A.J."/>
            <person name="Yan W."/>
            <person name="Fan B."/>
            <person name="Jiang Y."/>
            <person name="Adhikari A."/>
            <person name="Zheng C.-J."/>
            <person name="Schuster L."/>
            <person name="Cowan T.M."/>
            <person name="Smanski M.J."/>
            <person name="Chevrette M.G."/>
            <person name="De Carvalho L.P.S."/>
            <person name="Shen B."/>
        </authorList>
    </citation>
    <scope>NUCLEOTIDE SEQUENCE [LARGE SCALE GENOMIC DNA]</scope>
    <source>
        <strain evidence="2 3">NPDC020863</strain>
    </source>
</reference>
<dbReference type="Proteomes" id="UP001620295">
    <property type="component" value="Unassembled WGS sequence"/>
</dbReference>
<comment type="caution">
    <text evidence="2">The sequence shown here is derived from an EMBL/GenBank/DDBJ whole genome shotgun (WGS) entry which is preliminary data.</text>
</comment>
<protein>
    <recommendedName>
        <fullName evidence="4">Secreted protein</fullName>
    </recommendedName>
</protein>
<name>A0ABW8LZM0_9ACTN</name>